<proteinExistence type="predicted"/>
<dbReference type="EMBL" id="CAJNOQ010002983">
    <property type="protein sequence ID" value="CAF0989166.1"/>
    <property type="molecule type" value="Genomic_DNA"/>
</dbReference>
<reference evidence="1" key="1">
    <citation type="submission" date="2021-02" db="EMBL/GenBank/DDBJ databases">
        <authorList>
            <person name="Nowell W R."/>
        </authorList>
    </citation>
    <scope>NUCLEOTIDE SEQUENCE</scope>
</reference>
<dbReference type="EMBL" id="CAJOBC010002984">
    <property type="protein sequence ID" value="CAF3761335.1"/>
    <property type="molecule type" value="Genomic_DNA"/>
</dbReference>
<name>A0A814FZ09_9BILA</name>
<protein>
    <submittedName>
        <fullName evidence="1">Uncharacterized protein</fullName>
    </submittedName>
</protein>
<dbReference type="Proteomes" id="UP000663829">
    <property type="component" value="Unassembled WGS sequence"/>
</dbReference>
<evidence type="ECO:0000313" key="3">
    <source>
        <dbReference type="Proteomes" id="UP000663829"/>
    </source>
</evidence>
<sequence>MSFAEKNGWKAEHTQSMLFSDIIESGFAQLLYTRLTGFGINSFNLNIRQWEKNLKARQLNIKEKYLIPATFIPTSKGPTRSSVLITNQNGRLNAFEIKKAPFRLLENSLDEELILSSSSLIEGKFSAEFKEQRRLNLEKVPQIVQPIVKGRSPILLRDSLDIKPLLSSVNTVTGKDTSVLGIGWDLIQEYLAVDYQGSLDPSVQRYYWIIGNEVLLLIRQTYSETINTQIFMVAEQPNIKLTYYHADQHWKVIVKQNEKRIYGGTQSPFDKANATGFTIGWKH</sequence>
<comment type="caution">
    <text evidence="1">The sequence shown here is derived from an EMBL/GenBank/DDBJ whole genome shotgun (WGS) entry which is preliminary data.</text>
</comment>
<dbReference type="AlphaFoldDB" id="A0A814FZ09"/>
<organism evidence="1 3">
    <name type="scientific">Didymodactylos carnosus</name>
    <dbReference type="NCBI Taxonomy" id="1234261"/>
    <lineage>
        <taxon>Eukaryota</taxon>
        <taxon>Metazoa</taxon>
        <taxon>Spiralia</taxon>
        <taxon>Gnathifera</taxon>
        <taxon>Rotifera</taxon>
        <taxon>Eurotatoria</taxon>
        <taxon>Bdelloidea</taxon>
        <taxon>Philodinida</taxon>
        <taxon>Philodinidae</taxon>
        <taxon>Didymodactylos</taxon>
    </lineage>
</organism>
<keyword evidence="3" id="KW-1185">Reference proteome</keyword>
<evidence type="ECO:0000313" key="2">
    <source>
        <dbReference type="EMBL" id="CAF3761335.1"/>
    </source>
</evidence>
<accession>A0A814FZ09</accession>
<gene>
    <name evidence="1" type="ORF">GPM918_LOCUS13162</name>
    <name evidence="2" type="ORF">SRO942_LOCUS13164</name>
</gene>
<dbReference type="Proteomes" id="UP000681722">
    <property type="component" value="Unassembled WGS sequence"/>
</dbReference>
<evidence type="ECO:0000313" key="1">
    <source>
        <dbReference type="EMBL" id="CAF0989166.1"/>
    </source>
</evidence>